<feature type="domain" description="M23ase beta-sheet core" evidence="9">
    <location>
        <begin position="284"/>
        <end position="375"/>
    </location>
</feature>
<feature type="coiled-coil region" evidence="7">
    <location>
        <begin position="76"/>
        <end position="103"/>
    </location>
</feature>
<evidence type="ECO:0000256" key="4">
    <source>
        <dbReference type="ARBA" id="ARBA00022801"/>
    </source>
</evidence>
<keyword evidence="6" id="KW-0482">Metalloprotease</keyword>
<evidence type="ECO:0000256" key="5">
    <source>
        <dbReference type="ARBA" id="ARBA00022833"/>
    </source>
</evidence>
<reference evidence="10" key="2">
    <citation type="submission" date="2023-01" db="EMBL/GenBank/DDBJ databases">
        <title>Draft genome sequence of Algimonas porphyrae strain NBRC 108216.</title>
        <authorList>
            <person name="Sun Q."/>
            <person name="Mori K."/>
        </authorList>
    </citation>
    <scope>NUCLEOTIDE SEQUENCE</scope>
    <source>
        <strain evidence="10">NBRC 108216</strain>
    </source>
</reference>
<dbReference type="Gene3D" id="2.70.70.10">
    <property type="entry name" value="Glucose Permease (Domain IIA)"/>
    <property type="match status" value="1"/>
</dbReference>
<feature type="coiled-coil region" evidence="7">
    <location>
        <begin position="192"/>
        <end position="219"/>
    </location>
</feature>
<dbReference type="PANTHER" id="PTHR21666:SF288">
    <property type="entry name" value="CELL DIVISION PROTEIN YTFB"/>
    <property type="match status" value="1"/>
</dbReference>
<keyword evidence="4" id="KW-0378">Hydrolase</keyword>
<comment type="caution">
    <text evidence="10">The sequence shown here is derived from an EMBL/GenBank/DDBJ whole genome shotgun (WGS) entry which is preliminary data.</text>
</comment>
<evidence type="ECO:0000256" key="7">
    <source>
        <dbReference type="SAM" id="Coils"/>
    </source>
</evidence>
<accession>A0ABQ5UX20</accession>
<sequence length="383" mass="41939">MRIISSCLAIMVLSLSPSAWAQQTDDLNTLSEAEAEARAKEAALQSDRTAVTQEIASLKTALQRDTEQTQAFESRRLQLLTDMTEIEQQLADIETELADNRMQTQVLLASLQRLQLAPNVATLIDPDDAVRTAQAATMIDLLSRRLRSRAEAAKALSLRLRDRRDAAALQQAEIDANASELTRRRERTQALVAQKESLRQSIETEAEAARAEAVRLAAESATLRDLLERVSRAAESVTPRLKPGLDDVPMPLDLPPGTRRFADAKGGVVKPVSGRMTTAFGGSERGETYSAPSGGQVLAPYAGRVEFSGPFKTYGRVVILNMDDGYYLLLTGLGQTYVEANETVRRGEPVGQMPRTGERAPLYMELRRNGRPINPAPWIGGRG</sequence>
<dbReference type="PANTHER" id="PTHR21666">
    <property type="entry name" value="PEPTIDASE-RELATED"/>
    <property type="match status" value="1"/>
</dbReference>
<dbReference type="RefSeq" id="WP_284369024.1">
    <property type="nucleotide sequence ID" value="NZ_BSNJ01000001.1"/>
</dbReference>
<name>A0ABQ5UX20_9PROT</name>
<dbReference type="Pfam" id="PF01551">
    <property type="entry name" value="Peptidase_M23"/>
    <property type="match status" value="1"/>
</dbReference>
<evidence type="ECO:0000256" key="3">
    <source>
        <dbReference type="ARBA" id="ARBA00022723"/>
    </source>
</evidence>
<dbReference type="SUPFAM" id="SSF90257">
    <property type="entry name" value="Myosin rod fragments"/>
    <property type="match status" value="1"/>
</dbReference>
<feature type="chain" id="PRO_5046259758" evidence="8">
    <location>
        <begin position="22"/>
        <end position="383"/>
    </location>
</feature>
<comment type="cofactor">
    <cofactor evidence="1">
        <name>Zn(2+)</name>
        <dbReference type="ChEBI" id="CHEBI:29105"/>
    </cofactor>
</comment>
<evidence type="ECO:0000259" key="9">
    <source>
        <dbReference type="Pfam" id="PF01551"/>
    </source>
</evidence>
<keyword evidence="2" id="KW-0645">Protease</keyword>
<evidence type="ECO:0000256" key="1">
    <source>
        <dbReference type="ARBA" id="ARBA00001947"/>
    </source>
</evidence>
<evidence type="ECO:0000256" key="2">
    <source>
        <dbReference type="ARBA" id="ARBA00022670"/>
    </source>
</evidence>
<dbReference type="CDD" id="cd12797">
    <property type="entry name" value="M23_peptidase"/>
    <property type="match status" value="1"/>
</dbReference>
<keyword evidence="5" id="KW-0862">Zinc</keyword>
<evidence type="ECO:0000256" key="8">
    <source>
        <dbReference type="SAM" id="SignalP"/>
    </source>
</evidence>
<proteinExistence type="predicted"/>
<keyword evidence="8" id="KW-0732">Signal</keyword>
<dbReference type="InterPro" id="IPR011055">
    <property type="entry name" value="Dup_hybrid_motif"/>
</dbReference>
<feature type="signal peptide" evidence="8">
    <location>
        <begin position="1"/>
        <end position="21"/>
    </location>
</feature>
<gene>
    <name evidence="10" type="ORF">GCM10007854_02250</name>
</gene>
<keyword evidence="7" id="KW-0175">Coiled coil</keyword>
<evidence type="ECO:0000256" key="6">
    <source>
        <dbReference type="ARBA" id="ARBA00023049"/>
    </source>
</evidence>
<dbReference type="SUPFAM" id="SSF51261">
    <property type="entry name" value="Duplicated hybrid motif"/>
    <property type="match status" value="1"/>
</dbReference>
<dbReference type="Proteomes" id="UP001161390">
    <property type="component" value="Unassembled WGS sequence"/>
</dbReference>
<keyword evidence="3" id="KW-0479">Metal-binding</keyword>
<dbReference type="EMBL" id="BSNJ01000001">
    <property type="protein sequence ID" value="GLQ19270.1"/>
    <property type="molecule type" value="Genomic_DNA"/>
</dbReference>
<organism evidence="10 11">
    <name type="scientific">Algimonas porphyrae</name>
    <dbReference type="NCBI Taxonomy" id="1128113"/>
    <lineage>
        <taxon>Bacteria</taxon>
        <taxon>Pseudomonadati</taxon>
        <taxon>Pseudomonadota</taxon>
        <taxon>Alphaproteobacteria</taxon>
        <taxon>Maricaulales</taxon>
        <taxon>Robiginitomaculaceae</taxon>
        <taxon>Algimonas</taxon>
    </lineage>
</organism>
<evidence type="ECO:0000313" key="11">
    <source>
        <dbReference type="Proteomes" id="UP001161390"/>
    </source>
</evidence>
<protein>
    <submittedName>
        <fullName evidence="10">Peptidase M23</fullName>
    </submittedName>
</protein>
<keyword evidence="11" id="KW-1185">Reference proteome</keyword>
<reference evidence="10" key="1">
    <citation type="journal article" date="2014" name="Int. J. Syst. Evol. Microbiol.">
        <title>Complete genome of a new Firmicutes species belonging to the dominant human colonic microbiota ('Ruminococcus bicirculans') reveals two chromosomes and a selective capacity to utilize plant glucans.</title>
        <authorList>
            <consortium name="NISC Comparative Sequencing Program"/>
            <person name="Wegmann U."/>
            <person name="Louis P."/>
            <person name="Goesmann A."/>
            <person name="Henrissat B."/>
            <person name="Duncan S.H."/>
            <person name="Flint H.J."/>
        </authorList>
    </citation>
    <scope>NUCLEOTIDE SEQUENCE</scope>
    <source>
        <strain evidence="10">NBRC 108216</strain>
    </source>
</reference>
<dbReference type="InterPro" id="IPR050570">
    <property type="entry name" value="Cell_wall_metabolism_enzyme"/>
</dbReference>
<evidence type="ECO:0000313" key="10">
    <source>
        <dbReference type="EMBL" id="GLQ19270.1"/>
    </source>
</evidence>
<dbReference type="InterPro" id="IPR016047">
    <property type="entry name" value="M23ase_b-sheet_dom"/>
</dbReference>